<evidence type="ECO:0000313" key="4">
    <source>
        <dbReference type="EMBL" id="CAD5121226.1"/>
    </source>
</evidence>
<accession>A0A7I8VYB3</accession>
<dbReference type="InterPro" id="IPR051191">
    <property type="entry name" value="DCAF12"/>
</dbReference>
<gene>
    <name evidence="4" type="ORF">DGYR_LOCUS9210</name>
</gene>
<dbReference type="Gene3D" id="1.25.40.10">
    <property type="entry name" value="Tetratricopeptide repeat domain"/>
    <property type="match status" value="1"/>
</dbReference>
<protein>
    <submittedName>
        <fullName evidence="4">DgyrCDS9760</fullName>
    </submittedName>
</protein>
<comment type="caution">
    <text evidence="4">The sequence shown here is derived from an EMBL/GenBank/DDBJ whole genome shotgun (WGS) entry which is preliminary data.</text>
</comment>
<dbReference type="EMBL" id="CAJFCJ010000014">
    <property type="protein sequence ID" value="CAD5121226.1"/>
    <property type="molecule type" value="Genomic_DNA"/>
</dbReference>
<dbReference type="InterPro" id="IPR011990">
    <property type="entry name" value="TPR-like_helical_dom_sf"/>
</dbReference>
<dbReference type="SUPFAM" id="SSF52540">
    <property type="entry name" value="P-loop containing nucleoside triphosphate hydrolases"/>
    <property type="match status" value="1"/>
</dbReference>
<evidence type="ECO:0000256" key="1">
    <source>
        <dbReference type="ARBA" id="ARBA00022737"/>
    </source>
</evidence>
<feature type="region of interest" description="Disordered" evidence="3">
    <location>
        <begin position="557"/>
        <end position="577"/>
    </location>
</feature>
<dbReference type="InterPro" id="IPR027417">
    <property type="entry name" value="P-loop_NTPase"/>
</dbReference>
<evidence type="ECO:0000256" key="2">
    <source>
        <dbReference type="SAM" id="Coils"/>
    </source>
</evidence>
<organism evidence="4 5">
    <name type="scientific">Dimorphilus gyrociliatus</name>
    <dbReference type="NCBI Taxonomy" id="2664684"/>
    <lineage>
        <taxon>Eukaryota</taxon>
        <taxon>Metazoa</taxon>
        <taxon>Spiralia</taxon>
        <taxon>Lophotrochozoa</taxon>
        <taxon>Annelida</taxon>
        <taxon>Polychaeta</taxon>
        <taxon>Polychaeta incertae sedis</taxon>
        <taxon>Dinophilidae</taxon>
        <taxon>Dimorphilus</taxon>
    </lineage>
</organism>
<feature type="coiled-coil region" evidence="2">
    <location>
        <begin position="1045"/>
        <end position="1159"/>
    </location>
</feature>
<name>A0A7I8VYB3_9ANNE</name>
<dbReference type="GO" id="GO:0080008">
    <property type="term" value="C:Cul4-RING E3 ubiquitin ligase complex"/>
    <property type="evidence" value="ECO:0007669"/>
    <property type="project" value="TreeGrafter"/>
</dbReference>
<evidence type="ECO:0000313" key="5">
    <source>
        <dbReference type="Proteomes" id="UP000549394"/>
    </source>
</evidence>
<feature type="compositionally biased region" description="Basic and acidic residues" evidence="3">
    <location>
        <begin position="557"/>
        <end position="574"/>
    </location>
</feature>
<dbReference type="Proteomes" id="UP000549394">
    <property type="component" value="Unassembled WGS sequence"/>
</dbReference>
<keyword evidence="1" id="KW-0677">Repeat</keyword>
<dbReference type="PANTHER" id="PTHR19860">
    <property type="entry name" value="DDB1- AND CUL4-ASSOCIATED FACTOR 12-RELATED"/>
    <property type="match status" value="1"/>
</dbReference>
<keyword evidence="2" id="KW-0175">Coiled coil</keyword>
<feature type="coiled-coil region" evidence="2">
    <location>
        <begin position="1289"/>
        <end position="1371"/>
    </location>
</feature>
<evidence type="ECO:0000256" key="3">
    <source>
        <dbReference type="SAM" id="MobiDB-lite"/>
    </source>
</evidence>
<dbReference type="Gene3D" id="3.40.50.300">
    <property type="entry name" value="P-loop containing nucleotide triphosphate hydrolases"/>
    <property type="match status" value="1"/>
</dbReference>
<proteinExistence type="predicted"/>
<dbReference type="PANTHER" id="PTHR19860:SF42">
    <property type="entry name" value="RING-TYPE DOMAIN-CONTAINING PROTEIN"/>
    <property type="match status" value="1"/>
</dbReference>
<sequence>MLRQHKLCKVISTCYSGDFVEERKVIRDSVMNKFRNWCESKGVKVHYSEIVWGSKKNPTNSARPIGKIDHSISLSDLCELESIQRNDEFAIFLNISSSTLGWLPIRNTEPNRRCRNNTLRDSFCLSERDLNALSSTYGSESTQTENSNITRGERSFFPEDNLVSEGCKISYCPGTYVIPYSYEDVNYDVERDDIHVELSPQFSEQVFRTIRKVAEGNLNQLGRCYSQFSSMNKEMQNYVSLKLSADLVGEAIDINSFKKIWSYLTENKESQKSPFLLHGDEKSGKSTLLLNILKKLRNTLVEDCEILSPWKESDLFVHFIDGLSIPTSTCLKTFLLRMIEQLDLLEAGTVLPKDVASLSYVCYKAFYKYSSKSRIVIVDGLDKFEKNVSTRLVSWLPKKLPNNVRIIVSCSTNSPQFKTLLERDENIEQSQVDKLTDIAQQKLAIQLMLKRNWRLLPQQTDELIVTNQKANPTWLDIACKLLADVESRKEQYTLIENLPYDLEGVLEMLIESLEDTYGGMLVQTILCLLKISFSGLSEKELNGLVKASTNYRLPSLYEEKGDKEESEKNEKETPAENTFKNVDLKNIDLVLAALRPFISLSKHSFHFLESPCLKRVVQRRYLKLGSDADSYEESELMHQFWHSVLADYFLTTPLHRKIEEYIPHLIKLKDKAHLAEVLSDWDVFDMSSVDTHSDFVRYWRELGSSADLVSVYLDRLPKLSEFGITEENDLNLSRRIKLSRLFLSRGAYDEALELAAESLHLEATKYGARSEFMAELNSVMTDIKDENLKLNDFLQPSQITMLKETVQYTNAAIKYLSSLNGEDHILHLAVMLMKLAFDMESWEGCGGDDTINPATASKIGKELLEVATAVFIKLNNINYLAEAYMTKGVLADKTTSDQLCYYDEALHLTKQFLGEQHPLNARLHTNMAIIFEDNNNFVRAYKFFLEWAKISEQVYGPSHPKAQRAFKVLREKRYQQVAKLLEQQQQDNQRQITDEYINNNVRLIDDLGEDTDETDELHNRLQTLMNVLSQFRYCPSDSQNPPASLESMRNRLMSIHEDIENLQANLPSENSTNIPALRMIASRLSELQEAHRLNIETERRLEYLREQQEQLQNERTRLQQHREVLFQQRITLRQLHYNLEELQTEADDTYNTLQNLEDNSPTQNTETSQEQVEPVVEATESEEVVDVATTGSTITEIERIKNRIDGLVGRLRNLNVNVNDEEEVGQDSTLSISHTESISPASTVGTDAIVNEDRGATAASQTRAKDVCERAKELREKMNTMASIRERDIEETRASIENIRQRIDEDENRIKFLSERFPLLEDGSEVHQEATLRRTRIENNIELLKTKQELITKLQSERETLLADSEEIERSTSQLEGLNQILFDQEFLSEALDGMKNPDETDDG</sequence>
<keyword evidence="5" id="KW-1185">Reference proteome</keyword>
<dbReference type="OrthoDB" id="2325716at2759"/>
<reference evidence="4 5" key="1">
    <citation type="submission" date="2020-08" db="EMBL/GenBank/DDBJ databases">
        <authorList>
            <person name="Hejnol A."/>
        </authorList>
    </citation>
    <scope>NUCLEOTIDE SEQUENCE [LARGE SCALE GENOMIC DNA]</scope>
</reference>